<feature type="compositionally biased region" description="Polar residues" evidence="1">
    <location>
        <begin position="1"/>
        <end position="21"/>
    </location>
</feature>
<protein>
    <submittedName>
        <fullName evidence="2">Uncharacterized protein</fullName>
    </submittedName>
</protein>
<feature type="compositionally biased region" description="Low complexity" evidence="1">
    <location>
        <begin position="31"/>
        <end position="40"/>
    </location>
</feature>
<accession>A0A9P7BIG7</accession>
<sequence>MPSTALSAMRSSIHNGSSRYSSGWAGAQHHTAAATSSETTAAATVTALAVTPMRYRPRTAGRNRSWKRPFNA</sequence>
<dbReference type="AlphaFoldDB" id="A0A9P7BIG7"/>
<reference evidence="2" key="1">
    <citation type="journal article" date="2020" name="Microb. Genom.">
        <title>Genetic diversity of clinical and environmental Mucorales isolates obtained from an investigation of mucormycosis cases among solid organ transplant recipients.</title>
        <authorList>
            <person name="Nguyen M.H."/>
            <person name="Kaul D."/>
            <person name="Muto C."/>
            <person name="Cheng S.J."/>
            <person name="Richter R.A."/>
            <person name="Bruno V.M."/>
            <person name="Liu G."/>
            <person name="Beyhan S."/>
            <person name="Sundermann A.J."/>
            <person name="Mounaud S."/>
            <person name="Pasculle A.W."/>
            <person name="Nierman W.C."/>
            <person name="Driscoll E."/>
            <person name="Cumbie R."/>
            <person name="Clancy C.J."/>
            <person name="Dupont C.L."/>
        </authorList>
    </citation>
    <scope>NUCLEOTIDE SEQUENCE</scope>
    <source>
        <strain evidence="2">GL11</strain>
    </source>
</reference>
<gene>
    <name evidence="2" type="ORF">G6F64_015451</name>
</gene>
<name>A0A9P7BIG7_RHIOR</name>
<feature type="region of interest" description="Disordered" evidence="1">
    <location>
        <begin position="1"/>
        <end position="40"/>
    </location>
</feature>
<evidence type="ECO:0000313" key="3">
    <source>
        <dbReference type="Proteomes" id="UP000716291"/>
    </source>
</evidence>
<organism evidence="2 3">
    <name type="scientific">Rhizopus oryzae</name>
    <name type="common">Mucormycosis agent</name>
    <name type="synonym">Rhizopus arrhizus var. delemar</name>
    <dbReference type="NCBI Taxonomy" id="64495"/>
    <lineage>
        <taxon>Eukaryota</taxon>
        <taxon>Fungi</taxon>
        <taxon>Fungi incertae sedis</taxon>
        <taxon>Mucoromycota</taxon>
        <taxon>Mucoromycotina</taxon>
        <taxon>Mucoromycetes</taxon>
        <taxon>Mucorales</taxon>
        <taxon>Mucorineae</taxon>
        <taxon>Rhizopodaceae</taxon>
        <taxon>Rhizopus</taxon>
    </lineage>
</organism>
<proteinExistence type="predicted"/>
<keyword evidence="3" id="KW-1185">Reference proteome</keyword>
<dbReference type="EMBL" id="JAANQT010014067">
    <property type="protein sequence ID" value="KAG1272884.1"/>
    <property type="molecule type" value="Genomic_DNA"/>
</dbReference>
<evidence type="ECO:0000256" key="1">
    <source>
        <dbReference type="SAM" id="MobiDB-lite"/>
    </source>
</evidence>
<evidence type="ECO:0000313" key="2">
    <source>
        <dbReference type="EMBL" id="KAG1272884.1"/>
    </source>
</evidence>
<comment type="caution">
    <text evidence="2">The sequence shown here is derived from an EMBL/GenBank/DDBJ whole genome shotgun (WGS) entry which is preliminary data.</text>
</comment>
<dbReference type="Proteomes" id="UP000716291">
    <property type="component" value="Unassembled WGS sequence"/>
</dbReference>